<feature type="compositionally biased region" description="Basic and acidic residues" evidence="1">
    <location>
        <begin position="321"/>
        <end position="348"/>
    </location>
</feature>
<feature type="region of interest" description="Disordered" evidence="1">
    <location>
        <begin position="890"/>
        <end position="1002"/>
    </location>
</feature>
<feature type="compositionally biased region" description="Acidic residues" evidence="1">
    <location>
        <begin position="1029"/>
        <end position="1039"/>
    </location>
</feature>
<dbReference type="Proteomes" id="UP001516023">
    <property type="component" value="Unassembled WGS sequence"/>
</dbReference>
<feature type="compositionally biased region" description="Acidic residues" evidence="1">
    <location>
        <begin position="349"/>
        <end position="376"/>
    </location>
</feature>
<feature type="compositionally biased region" description="Acidic residues" evidence="1">
    <location>
        <begin position="31"/>
        <end position="41"/>
    </location>
</feature>
<feature type="region of interest" description="Disordered" evidence="1">
    <location>
        <begin position="312"/>
        <end position="475"/>
    </location>
</feature>
<reference evidence="2 3" key="1">
    <citation type="journal article" date="2020" name="G3 (Bethesda)">
        <title>Improved Reference Genome for Cyclotella cryptica CCMP332, a Model for Cell Wall Morphogenesis, Salinity Adaptation, and Lipid Production in Diatoms (Bacillariophyta).</title>
        <authorList>
            <person name="Roberts W.R."/>
            <person name="Downey K.M."/>
            <person name="Ruck E.C."/>
            <person name="Traller J.C."/>
            <person name="Alverson A.J."/>
        </authorList>
    </citation>
    <scope>NUCLEOTIDE SEQUENCE [LARGE SCALE GENOMIC DNA]</scope>
    <source>
        <strain evidence="2 3">CCMP332</strain>
    </source>
</reference>
<feature type="compositionally biased region" description="Acidic residues" evidence="1">
    <location>
        <begin position="553"/>
        <end position="570"/>
    </location>
</feature>
<protein>
    <recommendedName>
        <fullName evidence="4">DNA replication checkpoint mediator MRC1 domain-containing protein</fullName>
    </recommendedName>
</protein>
<feature type="compositionally biased region" description="Polar residues" evidence="1">
    <location>
        <begin position="233"/>
        <end position="253"/>
    </location>
</feature>
<feature type="compositionally biased region" description="Basic and acidic residues" evidence="1">
    <location>
        <begin position="152"/>
        <end position="165"/>
    </location>
</feature>
<feature type="region of interest" description="Disordered" evidence="1">
    <location>
        <begin position="525"/>
        <end position="576"/>
    </location>
</feature>
<feature type="compositionally biased region" description="Polar residues" evidence="1">
    <location>
        <begin position="1"/>
        <end position="14"/>
    </location>
</feature>
<feature type="compositionally biased region" description="Acidic residues" evidence="1">
    <location>
        <begin position="934"/>
        <end position="945"/>
    </location>
</feature>
<feature type="compositionally biased region" description="Acidic residues" evidence="1">
    <location>
        <begin position="1069"/>
        <end position="1100"/>
    </location>
</feature>
<feature type="compositionally biased region" description="Acidic residues" evidence="1">
    <location>
        <begin position="172"/>
        <end position="181"/>
    </location>
</feature>
<feature type="compositionally biased region" description="Polar residues" evidence="1">
    <location>
        <begin position="777"/>
        <end position="808"/>
    </location>
</feature>
<feature type="region of interest" description="Disordered" evidence="1">
    <location>
        <begin position="715"/>
        <end position="808"/>
    </location>
</feature>
<evidence type="ECO:0008006" key="4">
    <source>
        <dbReference type="Google" id="ProtNLM"/>
    </source>
</evidence>
<feature type="region of interest" description="Disordered" evidence="1">
    <location>
        <begin position="1025"/>
        <end position="1051"/>
    </location>
</feature>
<feature type="compositionally biased region" description="Basic and acidic residues" evidence="1">
    <location>
        <begin position="863"/>
        <end position="875"/>
    </location>
</feature>
<name>A0ABD3QSU6_9STRA</name>
<feature type="region of interest" description="Disordered" evidence="1">
    <location>
        <begin position="1069"/>
        <end position="1107"/>
    </location>
</feature>
<evidence type="ECO:0000256" key="1">
    <source>
        <dbReference type="SAM" id="MobiDB-lite"/>
    </source>
</evidence>
<feature type="compositionally biased region" description="Basic and acidic residues" evidence="1">
    <location>
        <begin position="964"/>
        <end position="994"/>
    </location>
</feature>
<gene>
    <name evidence="2" type="ORF">HJC23_011589</name>
</gene>
<feature type="compositionally biased region" description="Acidic residues" evidence="1">
    <location>
        <begin position="906"/>
        <end position="916"/>
    </location>
</feature>
<feature type="region of interest" description="Disordered" evidence="1">
    <location>
        <begin position="1"/>
        <end position="41"/>
    </location>
</feature>
<sequence length="1298" mass="143902">MNPSTATTMNSPISKETEKEVDTPATAPCSETEEAPEDVDDDEYETAFSKMQNAGPMKKSMRRGKAYGVSALESLTDDRDNGANDGELDISTFAMDDFREGRKSGIFDDRDLEEWDGDGDSLRDGSIGRLRGWKAAGANDDDVDEAGQESGNSDHEGFTGKHQDDAGPASDIESDEEEVEFTEASGYGFSQGNVRAGEVADDEEKASVTIDDAEGHKSGQNASVVDETDATEKSSQAESEVQEMSNPVPSAVSEPSISELYNVVDAIFHAADKDIMTVKQVNKSVAAHFGLDRLDKKMKELIKERLTALVSGKIVVGSDEDSGKGEKSRKSKKDKEKKSTKKAAKEYASEDEFQGDVEMSDEEEEAGNDSSSDYDEPANRLSKKSKKSRKQSHDNESFSDASVSSDSKPKKSRKNRRRSSKSGKMAKHIRDHATKTRLRQLEEARIRQEELGNIASSTNCAKKEQDTPKLSEEDRLRAQAIAARFDTNREEEVLKREEDRVGLIDILRRKRLEIITLDDGEMDSKKELPETTVQDDELKVERENVEKSGGMVDLDDDEEDSSNDEDDELEIITPTDNAIASTSGVKKASVLDCLFSKSGCSSASRVPRNSSSKPVADPRLALRNALRAKQMKAGNRWLARELGYKTEEDHIRDCMEAELKKRKQILFLEKQAALRGKDEPSINPAFDVRVAANSDDHYASGDEEDDEEVAMARHLEQTDIKSEVGSEKAEEEMSDQDNSGDFADEDDLNPVEDGQGRLDEWRESKPIDETIPVLAQPSPSKITATLVSPSDANEAPQVTPTQTDESSCIDANQETVGHTISEQAEVKINSVKSATEEVFVDNTINTAKPEQDLADATETADSSYEKQENKPDKPRNSAWQALLQKEKESLAKQKKLQRRGGGLVEGEAEEEEEEEGIVGLEDFGFSIEKKKDEDSDDDVEADADDLDHVVDELSDNEGDEEAGEQARKRLEAREEKERHKEIMRRMREGYDGRRGGIASGIGGARGIHRFDQLVAADNREDAKRLGLLNEDEMDSDEEEAKTKKDVPDDEDEAALLDRMLKERFLNREDDDLFEETFSDEEEEAVDEEEATGSPEDDEEKEQERLAKRFAKRARMNRILEAYEGDNEFSRSRLIDEDTTMQIELKSMKTTQNKRPASLYSSSNSNHGIGLFKRQKCDNIIADQPVQSGSKSSSNFMAHEGSLSLALMASRSVCRKRKTTFLSGKQRSSLSRQNSCSSKSISLSHVVFVESQSASQLDSANSSCLGKGTIKKSALKSAPKHSASGSLWSKVCSRNWSKE</sequence>
<feature type="compositionally biased region" description="Basic and acidic residues" evidence="1">
    <location>
        <begin position="536"/>
        <end position="546"/>
    </location>
</feature>
<feature type="compositionally biased region" description="Basic and acidic residues" evidence="1">
    <location>
        <begin position="461"/>
        <end position="475"/>
    </location>
</feature>
<dbReference type="EMBL" id="JABMIG020000016">
    <property type="protein sequence ID" value="KAL3802966.1"/>
    <property type="molecule type" value="Genomic_DNA"/>
</dbReference>
<evidence type="ECO:0000313" key="3">
    <source>
        <dbReference type="Proteomes" id="UP001516023"/>
    </source>
</evidence>
<feature type="compositionally biased region" description="Basic and acidic residues" evidence="1">
    <location>
        <begin position="754"/>
        <end position="768"/>
    </location>
</feature>
<feature type="compositionally biased region" description="Basic and acidic residues" evidence="1">
    <location>
        <begin position="99"/>
        <end position="109"/>
    </location>
</feature>
<feature type="compositionally biased region" description="Basic residues" evidence="1">
    <location>
        <begin position="410"/>
        <end position="430"/>
    </location>
</feature>
<evidence type="ECO:0000313" key="2">
    <source>
        <dbReference type="EMBL" id="KAL3802966.1"/>
    </source>
</evidence>
<feature type="compositionally biased region" description="Basic and acidic residues" evidence="1">
    <location>
        <begin position="715"/>
        <end position="728"/>
    </location>
</feature>
<feature type="region of interest" description="Disordered" evidence="1">
    <location>
        <begin position="841"/>
        <end position="878"/>
    </location>
</feature>
<accession>A0ABD3QSU6</accession>
<feature type="compositionally biased region" description="Basic and acidic residues" evidence="1">
    <location>
        <begin position="431"/>
        <end position="450"/>
    </location>
</feature>
<proteinExistence type="predicted"/>
<feature type="compositionally biased region" description="Acidic residues" evidence="1">
    <location>
        <begin position="952"/>
        <end position="963"/>
    </location>
</feature>
<feature type="compositionally biased region" description="Basic residues" evidence="1">
    <location>
        <begin position="381"/>
        <end position="390"/>
    </location>
</feature>
<comment type="caution">
    <text evidence="2">The sequence shown here is derived from an EMBL/GenBank/DDBJ whole genome shotgun (WGS) entry which is preliminary data.</text>
</comment>
<keyword evidence="3" id="KW-1185">Reference proteome</keyword>
<organism evidence="2 3">
    <name type="scientific">Cyclotella cryptica</name>
    <dbReference type="NCBI Taxonomy" id="29204"/>
    <lineage>
        <taxon>Eukaryota</taxon>
        <taxon>Sar</taxon>
        <taxon>Stramenopiles</taxon>
        <taxon>Ochrophyta</taxon>
        <taxon>Bacillariophyta</taxon>
        <taxon>Coscinodiscophyceae</taxon>
        <taxon>Thalassiosirophycidae</taxon>
        <taxon>Stephanodiscales</taxon>
        <taxon>Stephanodiscaceae</taxon>
        <taxon>Cyclotella</taxon>
    </lineage>
</organism>
<feature type="compositionally biased region" description="Acidic residues" evidence="1">
    <location>
        <begin position="110"/>
        <end position="119"/>
    </location>
</feature>
<feature type="region of interest" description="Disordered" evidence="1">
    <location>
        <begin position="99"/>
        <end position="253"/>
    </location>
</feature>